<name>A0ABW5D9N7_9BACT</name>
<dbReference type="Proteomes" id="UP001597375">
    <property type="component" value="Unassembled WGS sequence"/>
</dbReference>
<dbReference type="Pfam" id="PF12706">
    <property type="entry name" value="Lactamase_B_2"/>
    <property type="match status" value="1"/>
</dbReference>
<proteinExistence type="predicted"/>
<dbReference type="RefSeq" id="WP_386819582.1">
    <property type="nucleotide sequence ID" value="NZ_JBHUIT010000008.1"/>
</dbReference>
<dbReference type="PANTHER" id="PTHR42663:SF6">
    <property type="entry name" value="HYDROLASE C777.06C-RELATED"/>
    <property type="match status" value="1"/>
</dbReference>
<dbReference type="Gene3D" id="3.60.15.10">
    <property type="entry name" value="Ribonuclease Z/Hydroxyacylglutathione hydrolase-like"/>
    <property type="match status" value="1"/>
</dbReference>
<dbReference type="CDD" id="cd16279">
    <property type="entry name" value="metallo-hydrolase-like_MBL-fold"/>
    <property type="match status" value="1"/>
</dbReference>
<dbReference type="EMBL" id="JBHUIT010000008">
    <property type="protein sequence ID" value="MFD2256390.1"/>
    <property type="molecule type" value="Genomic_DNA"/>
</dbReference>
<dbReference type="SMART" id="SM00849">
    <property type="entry name" value="Lactamase_B"/>
    <property type="match status" value="1"/>
</dbReference>
<dbReference type="InterPro" id="IPR036866">
    <property type="entry name" value="RibonucZ/Hydroxyglut_hydro"/>
</dbReference>
<comment type="caution">
    <text evidence="2">The sequence shown here is derived from an EMBL/GenBank/DDBJ whole genome shotgun (WGS) entry which is preliminary data.</text>
</comment>
<sequence>MSTDHEYLTFLGTGTSVGVPVIGCRCMVCTSTDPCNNRTRSSILIKSGGTSLLVDSGPDLREQALREKISSIDAVIYTHSHLDHVVGFDELRAFCWHRQDPLPLYATQYCLDVLKNMFAWAFDAGNSYPGYIKPDPRIVAEPFQFGSLGITPLPVIHGSVVTVGYLFETKNAFRFAYLPDVKTIPESTLSMMEDLDLLIIDSLRNEPHATHLSVPESLEIAKRLSPARTIFTHISHDIDHATLSAELPPGISLAHDGLHVALID</sequence>
<evidence type="ECO:0000313" key="3">
    <source>
        <dbReference type="Proteomes" id="UP001597375"/>
    </source>
</evidence>
<evidence type="ECO:0000259" key="1">
    <source>
        <dbReference type="SMART" id="SM00849"/>
    </source>
</evidence>
<keyword evidence="3" id="KW-1185">Reference proteome</keyword>
<dbReference type="SUPFAM" id="SSF56281">
    <property type="entry name" value="Metallo-hydrolase/oxidoreductase"/>
    <property type="match status" value="1"/>
</dbReference>
<dbReference type="InterPro" id="IPR001279">
    <property type="entry name" value="Metallo-B-lactamas"/>
</dbReference>
<protein>
    <submittedName>
        <fullName evidence="2">MBL fold metallo-hydrolase</fullName>
    </submittedName>
</protein>
<evidence type="ECO:0000313" key="2">
    <source>
        <dbReference type="EMBL" id="MFD2256390.1"/>
    </source>
</evidence>
<accession>A0ABW5D9N7</accession>
<gene>
    <name evidence="2" type="ORF">ACFSSA_06870</name>
</gene>
<organism evidence="2 3">
    <name type="scientific">Luteolibacter algae</name>
    <dbReference type="NCBI Taxonomy" id="454151"/>
    <lineage>
        <taxon>Bacteria</taxon>
        <taxon>Pseudomonadati</taxon>
        <taxon>Verrucomicrobiota</taxon>
        <taxon>Verrucomicrobiia</taxon>
        <taxon>Verrucomicrobiales</taxon>
        <taxon>Verrucomicrobiaceae</taxon>
        <taxon>Luteolibacter</taxon>
    </lineage>
</organism>
<dbReference type="PANTHER" id="PTHR42663">
    <property type="entry name" value="HYDROLASE C777.06C-RELATED-RELATED"/>
    <property type="match status" value="1"/>
</dbReference>
<feature type="domain" description="Metallo-beta-lactamase" evidence="1">
    <location>
        <begin position="39"/>
        <end position="233"/>
    </location>
</feature>
<reference evidence="3" key="1">
    <citation type="journal article" date="2019" name="Int. J. Syst. Evol. Microbiol.">
        <title>The Global Catalogue of Microorganisms (GCM) 10K type strain sequencing project: providing services to taxonomists for standard genome sequencing and annotation.</title>
        <authorList>
            <consortium name="The Broad Institute Genomics Platform"/>
            <consortium name="The Broad Institute Genome Sequencing Center for Infectious Disease"/>
            <person name="Wu L."/>
            <person name="Ma J."/>
        </authorList>
    </citation>
    <scope>NUCLEOTIDE SEQUENCE [LARGE SCALE GENOMIC DNA]</scope>
    <source>
        <strain evidence="3">CGMCC 4.7106</strain>
    </source>
</reference>